<feature type="transmembrane region" description="Helical" evidence="1">
    <location>
        <begin position="337"/>
        <end position="358"/>
    </location>
</feature>
<accession>A0ABW6IZN9</accession>
<evidence type="ECO:0000256" key="1">
    <source>
        <dbReference type="SAM" id="Phobius"/>
    </source>
</evidence>
<sequence length="361" mass="39341">MLTDEEVLAAVRRSVEERGGGVRVSPDEAVITRHLLLDGEILRCMETRTEEERFHRGAVDLSEWPEYDADLRGHRIPAPRDPADETTLKLVRRGSKDDRSCDCGNGRVACQRCKGDGDLRCSPRTTCGECRGLDCCLRCDGSGRRTRKARAGSDAEADEGRKAGRVACGQCGAKEAACAGCQGRGEVSCARCGGTGSRACPDCDRAGTVPHQRCGGKARTVTWTEGVVTRRPRVEEVKVPGSGLPYWARQQAREHGDWNHVHLVGEGVGLADDVDEEVVKNVAPRLVVREGEISRRISLRHLSLARVTLAPHPHRVYFVIPAQEGPRVLVWPSRRRTWLIAAVALAALAVLVAVSRLIGLA</sequence>
<keyword evidence="3" id="KW-1185">Reference proteome</keyword>
<keyword evidence="1" id="KW-1133">Transmembrane helix</keyword>
<gene>
    <name evidence="2" type="ORF">ACFQ63_21245</name>
</gene>
<keyword evidence="1" id="KW-0812">Transmembrane</keyword>
<dbReference type="EMBL" id="JBHTRV010000015">
    <property type="protein sequence ID" value="MFE5982225.1"/>
    <property type="molecule type" value="Genomic_DNA"/>
</dbReference>
<dbReference type="Proteomes" id="UP001600424">
    <property type="component" value="Unassembled WGS sequence"/>
</dbReference>
<evidence type="ECO:0000313" key="3">
    <source>
        <dbReference type="Proteomes" id="UP001600424"/>
    </source>
</evidence>
<keyword evidence="1" id="KW-0472">Membrane</keyword>
<evidence type="ECO:0000313" key="2">
    <source>
        <dbReference type="EMBL" id="MFE5982225.1"/>
    </source>
</evidence>
<proteinExistence type="predicted"/>
<organism evidence="2 3">
    <name type="scientific">Streptomyces wedmorensis</name>
    <dbReference type="NCBI Taxonomy" id="43759"/>
    <lineage>
        <taxon>Bacteria</taxon>
        <taxon>Bacillati</taxon>
        <taxon>Actinomycetota</taxon>
        <taxon>Actinomycetes</taxon>
        <taxon>Kitasatosporales</taxon>
        <taxon>Streptomycetaceae</taxon>
        <taxon>Streptomyces</taxon>
    </lineage>
</organism>
<comment type="caution">
    <text evidence="2">The sequence shown here is derived from an EMBL/GenBank/DDBJ whole genome shotgun (WGS) entry which is preliminary data.</text>
</comment>
<protein>
    <submittedName>
        <fullName evidence="2">Uncharacterized protein</fullName>
    </submittedName>
</protein>
<name>A0ABW6IZN9_STRWE</name>
<dbReference type="RefSeq" id="WP_386253080.1">
    <property type="nucleotide sequence ID" value="NZ_JBHTRV010000015.1"/>
</dbReference>
<reference evidence="2 3" key="1">
    <citation type="submission" date="2024-09" db="EMBL/GenBank/DDBJ databases">
        <title>The Natural Products Discovery Center: Release of the First 8490 Sequenced Strains for Exploring Actinobacteria Biosynthetic Diversity.</title>
        <authorList>
            <person name="Kalkreuter E."/>
            <person name="Kautsar S.A."/>
            <person name="Yang D."/>
            <person name="Bader C.D."/>
            <person name="Teijaro C.N."/>
            <person name="Fluegel L."/>
            <person name="Davis C.M."/>
            <person name="Simpson J.R."/>
            <person name="Lauterbach L."/>
            <person name="Steele A.D."/>
            <person name="Gui C."/>
            <person name="Meng S."/>
            <person name="Li G."/>
            <person name="Viehrig K."/>
            <person name="Ye F."/>
            <person name="Su P."/>
            <person name="Kiefer A.F."/>
            <person name="Nichols A."/>
            <person name="Cepeda A.J."/>
            <person name="Yan W."/>
            <person name="Fan B."/>
            <person name="Jiang Y."/>
            <person name="Adhikari A."/>
            <person name="Zheng C.-J."/>
            <person name="Schuster L."/>
            <person name="Cowan T.M."/>
            <person name="Smanski M.J."/>
            <person name="Chevrette M.G."/>
            <person name="De Carvalho L.P.S."/>
            <person name="Shen B."/>
        </authorList>
    </citation>
    <scope>NUCLEOTIDE SEQUENCE [LARGE SCALE GENOMIC DNA]</scope>
    <source>
        <strain evidence="2 3">NPDC056472</strain>
    </source>
</reference>